<dbReference type="Gene3D" id="1.10.8.10">
    <property type="entry name" value="DNA helicase RuvA subunit, C-terminal domain"/>
    <property type="match status" value="1"/>
</dbReference>
<evidence type="ECO:0000313" key="7">
    <source>
        <dbReference type="EMBL" id="EJP71655.1"/>
    </source>
</evidence>
<dbReference type="InterPro" id="IPR004556">
    <property type="entry name" value="HemK-like"/>
</dbReference>
<dbReference type="AlphaFoldDB" id="J4WR86"/>
<dbReference type="HOGENOM" id="CLU_018398_3_2_6"/>
<dbReference type="EC" id="2.1.1.297" evidence="1"/>
<dbReference type="InterPro" id="IPR050320">
    <property type="entry name" value="N5-glutamine_MTase"/>
</dbReference>
<dbReference type="InterPro" id="IPR019874">
    <property type="entry name" value="RF_methyltr_PrmC"/>
</dbReference>
<keyword evidence="2 7" id="KW-0489">Methyltransferase</keyword>
<dbReference type="InterPro" id="IPR029063">
    <property type="entry name" value="SAM-dependent_MTases_sf"/>
</dbReference>
<keyword evidence="3 7" id="KW-0808">Transferase</keyword>
<dbReference type="GO" id="GO:0032259">
    <property type="term" value="P:methylation"/>
    <property type="evidence" value="ECO:0007669"/>
    <property type="project" value="UniProtKB-KW"/>
</dbReference>
<dbReference type="FunFam" id="3.40.50.150:FF:000053">
    <property type="entry name" value="Release factor glutamine methyltransferase"/>
    <property type="match status" value="1"/>
</dbReference>
<dbReference type="GO" id="GO:0102559">
    <property type="term" value="F:peptide chain release factor N(5)-glutamine methyltransferase activity"/>
    <property type="evidence" value="ECO:0007669"/>
    <property type="project" value="UniProtKB-EC"/>
</dbReference>
<evidence type="ECO:0000313" key="8">
    <source>
        <dbReference type="Proteomes" id="UP000010305"/>
    </source>
</evidence>
<protein>
    <recommendedName>
        <fullName evidence="1">peptide chain release factor N(5)-glutamine methyltransferase</fullName>
        <ecNumber evidence="1">2.1.1.297</ecNumber>
    </recommendedName>
</protein>
<gene>
    <name evidence="7" type="primary">prmC</name>
    <name evidence="7" type="ORF">NT01SARS_0130</name>
</gene>
<dbReference type="Proteomes" id="UP000010305">
    <property type="component" value="Unassembled WGS sequence"/>
</dbReference>
<dbReference type="CDD" id="cd02440">
    <property type="entry name" value="AdoMet_MTases"/>
    <property type="match status" value="1"/>
</dbReference>
<evidence type="ECO:0000256" key="5">
    <source>
        <dbReference type="ARBA" id="ARBA00048391"/>
    </source>
</evidence>
<reference evidence="7 8" key="1">
    <citation type="journal article" date="2012" name="ISME J.">
        <title>Genomic insights to SAR86, an abundant and uncultivated marine bacterial lineage.</title>
        <authorList>
            <person name="Dupont C.L."/>
            <person name="Rusch D.B."/>
            <person name="Yooseph S."/>
            <person name="Lombardo M.J."/>
            <person name="Richter R.A."/>
            <person name="Valas R."/>
            <person name="Novotny M."/>
            <person name="Yee-Greenbaum J."/>
            <person name="Selengut J.D."/>
            <person name="Haft D.H."/>
            <person name="Halpern A.L."/>
            <person name="Lasken R.S."/>
            <person name="Nealson K."/>
            <person name="Friedman R."/>
            <person name="Venter J.C."/>
        </authorList>
    </citation>
    <scope>NUCLEOTIDE SEQUENCE [LARGE SCALE GENOMIC DNA]</scope>
</reference>
<dbReference type="SUPFAM" id="SSF53335">
    <property type="entry name" value="S-adenosyl-L-methionine-dependent methyltransferases"/>
    <property type="match status" value="1"/>
</dbReference>
<accession>J4WR86</accession>
<proteinExistence type="predicted"/>
<evidence type="ECO:0000256" key="3">
    <source>
        <dbReference type="ARBA" id="ARBA00022679"/>
    </source>
</evidence>
<dbReference type="STRING" id="1123866.NT01SARS_0130"/>
<keyword evidence="4" id="KW-0949">S-adenosyl-L-methionine</keyword>
<dbReference type="InterPro" id="IPR002052">
    <property type="entry name" value="DNA_methylase_N6_adenine_CS"/>
</dbReference>
<evidence type="ECO:0000256" key="1">
    <source>
        <dbReference type="ARBA" id="ARBA00012771"/>
    </source>
</evidence>
<dbReference type="PROSITE" id="PS00092">
    <property type="entry name" value="N6_MTASE"/>
    <property type="match status" value="1"/>
</dbReference>
<organism evidence="7 8">
    <name type="scientific">SAR86 cluster bacterium SAR86A</name>
    <dbReference type="NCBI Taxonomy" id="1123866"/>
    <lineage>
        <taxon>Bacteria</taxon>
        <taxon>Pseudomonadati</taxon>
        <taxon>Pseudomonadota</taxon>
        <taxon>Gammaproteobacteria</taxon>
        <taxon>SAR86 cluster</taxon>
    </lineage>
</organism>
<dbReference type="NCBIfam" id="TIGR03534">
    <property type="entry name" value="RF_mod_PrmC"/>
    <property type="match status" value="1"/>
</dbReference>
<evidence type="ECO:0000259" key="6">
    <source>
        <dbReference type="Pfam" id="PF05175"/>
    </source>
</evidence>
<feature type="domain" description="Methyltransferase small" evidence="6">
    <location>
        <begin position="92"/>
        <end position="189"/>
    </location>
</feature>
<dbReference type="NCBIfam" id="TIGR00536">
    <property type="entry name" value="hemK_fam"/>
    <property type="match status" value="1"/>
</dbReference>
<dbReference type="Gene3D" id="3.40.50.150">
    <property type="entry name" value="Vaccinia Virus protein VP39"/>
    <property type="match status" value="1"/>
</dbReference>
<sequence length="269" mass="30882">MSKTLGQYKILFDGLNIHEELNFFLKEKLKFNDQDTLINNERILTKHQQNLIEQFLEQKKQGVPLDYILNSTDFYENRFYVDERVLIPRPETEILVDYVNNHLSSRTKVLDAGTGSGCIGISIALKNPSLNVYGSDHSVDALNVALINKNILNVNNFSLVHADWLSSFKKASFDLIVSNPPYIADQDPHLENLQHEPNKALVAKDYGLRDIRLIIEQSTEVLKRGGLLILEHGYQQQEEVENIFKKNHFSNVSNLKDFQELPRITLGTF</sequence>
<dbReference type="InterPro" id="IPR007848">
    <property type="entry name" value="Small_mtfrase_dom"/>
</dbReference>
<dbReference type="PANTHER" id="PTHR18895:SF74">
    <property type="entry name" value="MTRF1L RELEASE FACTOR GLUTAMINE METHYLTRANSFERASE"/>
    <property type="match status" value="1"/>
</dbReference>
<evidence type="ECO:0000256" key="2">
    <source>
        <dbReference type="ARBA" id="ARBA00022603"/>
    </source>
</evidence>
<evidence type="ECO:0000256" key="4">
    <source>
        <dbReference type="ARBA" id="ARBA00022691"/>
    </source>
</evidence>
<dbReference type="GO" id="GO:0003676">
    <property type="term" value="F:nucleic acid binding"/>
    <property type="evidence" value="ECO:0007669"/>
    <property type="project" value="InterPro"/>
</dbReference>
<dbReference type="PANTHER" id="PTHR18895">
    <property type="entry name" value="HEMK METHYLTRANSFERASE"/>
    <property type="match status" value="1"/>
</dbReference>
<name>J4WR86_9GAMM</name>
<dbReference type="Pfam" id="PF05175">
    <property type="entry name" value="MTS"/>
    <property type="match status" value="1"/>
</dbReference>
<comment type="catalytic activity">
    <reaction evidence="5">
        <text>L-glutaminyl-[peptide chain release factor] + S-adenosyl-L-methionine = N(5)-methyl-L-glutaminyl-[peptide chain release factor] + S-adenosyl-L-homocysteine + H(+)</text>
        <dbReference type="Rhea" id="RHEA:42896"/>
        <dbReference type="Rhea" id="RHEA-COMP:10271"/>
        <dbReference type="Rhea" id="RHEA-COMP:10272"/>
        <dbReference type="ChEBI" id="CHEBI:15378"/>
        <dbReference type="ChEBI" id="CHEBI:30011"/>
        <dbReference type="ChEBI" id="CHEBI:57856"/>
        <dbReference type="ChEBI" id="CHEBI:59789"/>
        <dbReference type="ChEBI" id="CHEBI:61891"/>
        <dbReference type="EC" id="2.1.1.297"/>
    </reaction>
</comment>
<dbReference type="EMBL" id="JH611156">
    <property type="protein sequence ID" value="EJP71655.1"/>
    <property type="molecule type" value="Genomic_DNA"/>
</dbReference>